<organism evidence="1 2">
    <name type="scientific">Candidatus Butyricicoccus avistercoris</name>
    <dbReference type="NCBI Taxonomy" id="2838518"/>
    <lineage>
        <taxon>Bacteria</taxon>
        <taxon>Bacillati</taxon>
        <taxon>Bacillota</taxon>
        <taxon>Clostridia</taxon>
        <taxon>Eubacteriales</taxon>
        <taxon>Butyricicoccaceae</taxon>
        <taxon>Butyricicoccus</taxon>
    </lineage>
</organism>
<evidence type="ECO:0000313" key="1">
    <source>
        <dbReference type="EMBL" id="HIV61906.1"/>
    </source>
</evidence>
<proteinExistence type="predicted"/>
<accession>A0A9D1TI22</accession>
<sequence length="140" mass="16534">MSKSKKRKFKHHGRSARMTLMDELTKRKLVYEGVEKTSTDIALKIKIDRSNQKALWLAIVAVNDAYGFGSKRIQPFINSLLSISKEYQKMKTDNDEEYADEKLRMKVEQITDTKIDYLYEDEMKAAHKRYLEQVKEHEEV</sequence>
<protein>
    <submittedName>
        <fullName evidence="1">Uncharacterized protein</fullName>
    </submittedName>
</protein>
<dbReference type="EMBL" id="DXIE01000026">
    <property type="protein sequence ID" value="HIV61906.1"/>
    <property type="molecule type" value="Genomic_DNA"/>
</dbReference>
<evidence type="ECO:0000313" key="2">
    <source>
        <dbReference type="Proteomes" id="UP000886808"/>
    </source>
</evidence>
<gene>
    <name evidence="1" type="ORF">H9746_03530</name>
</gene>
<comment type="caution">
    <text evidence="1">The sequence shown here is derived from an EMBL/GenBank/DDBJ whole genome shotgun (WGS) entry which is preliminary data.</text>
</comment>
<dbReference type="Proteomes" id="UP000886808">
    <property type="component" value="Unassembled WGS sequence"/>
</dbReference>
<reference evidence="1" key="1">
    <citation type="journal article" date="2021" name="PeerJ">
        <title>Extensive microbial diversity within the chicken gut microbiome revealed by metagenomics and culture.</title>
        <authorList>
            <person name="Gilroy R."/>
            <person name="Ravi A."/>
            <person name="Getino M."/>
            <person name="Pursley I."/>
            <person name="Horton D.L."/>
            <person name="Alikhan N.F."/>
            <person name="Baker D."/>
            <person name="Gharbi K."/>
            <person name="Hall N."/>
            <person name="Watson M."/>
            <person name="Adriaenssens E.M."/>
            <person name="Foster-Nyarko E."/>
            <person name="Jarju S."/>
            <person name="Secka A."/>
            <person name="Antonio M."/>
            <person name="Oren A."/>
            <person name="Chaudhuri R.R."/>
            <person name="La Ragione R."/>
            <person name="Hildebrand F."/>
            <person name="Pallen M.J."/>
        </authorList>
    </citation>
    <scope>NUCLEOTIDE SEQUENCE</scope>
    <source>
        <strain evidence="1">CHK193-4272</strain>
    </source>
</reference>
<name>A0A9D1TI22_9FIRM</name>
<dbReference type="AlphaFoldDB" id="A0A9D1TI22"/>
<reference evidence="1" key="2">
    <citation type="submission" date="2021-04" db="EMBL/GenBank/DDBJ databases">
        <authorList>
            <person name="Gilroy R."/>
        </authorList>
    </citation>
    <scope>NUCLEOTIDE SEQUENCE</scope>
    <source>
        <strain evidence="1">CHK193-4272</strain>
    </source>
</reference>